<evidence type="ECO:0000256" key="1">
    <source>
        <dbReference type="SAM" id="Phobius"/>
    </source>
</evidence>
<dbReference type="InterPro" id="IPR012867">
    <property type="entry name" value="DUF1648"/>
</dbReference>
<dbReference type="EMBL" id="JADCKC010000001">
    <property type="protein sequence ID" value="MBE5037028.1"/>
    <property type="molecule type" value="Genomic_DNA"/>
</dbReference>
<keyword evidence="1" id="KW-1133">Transmembrane helix</keyword>
<dbReference type="Proteomes" id="UP000768567">
    <property type="component" value="Unassembled WGS sequence"/>
</dbReference>
<keyword evidence="1" id="KW-0472">Membrane</keyword>
<feature type="transmembrane region" description="Helical" evidence="1">
    <location>
        <begin position="122"/>
        <end position="144"/>
    </location>
</feature>
<keyword evidence="4" id="KW-1185">Reference proteome</keyword>
<dbReference type="Pfam" id="PF13630">
    <property type="entry name" value="SdpI"/>
    <property type="match status" value="1"/>
</dbReference>
<feature type="transmembrane region" description="Helical" evidence="1">
    <location>
        <begin position="92"/>
        <end position="110"/>
    </location>
</feature>
<feature type="domain" description="DUF1648" evidence="2">
    <location>
        <begin position="21"/>
        <end position="62"/>
    </location>
</feature>
<feature type="transmembrane region" description="Helical" evidence="1">
    <location>
        <begin position="12"/>
        <end position="37"/>
    </location>
</feature>
<sequence>MKPNNTKQPPLGWPLFWALMILAVCSFAGHLIAYPALPDQVPRQWALDGGVNSWMEKDYLYFLDALPIFLLILFKVIPAVEPRADSYRRMRGLWGVFVTAMTLLMIGFTWMTELYFWGPAALWNYLPAIVICLIGAGLVALGNYMPRIRQNYTMGVRTPWALASEHCWQRTQRMGGICFIIVGLLMILSTLIDLATGLGISAPVTIASLFLSIAWLYIYSWLVFIRKLK</sequence>
<dbReference type="PANTHER" id="PTHR37810">
    <property type="entry name" value="IMMUNITY PROTEIN SDPI"/>
    <property type="match status" value="1"/>
</dbReference>
<feature type="transmembrane region" description="Helical" evidence="1">
    <location>
        <begin position="59"/>
        <end position="80"/>
    </location>
</feature>
<dbReference type="PIRSF" id="PIRSF038959">
    <property type="entry name" value="SdpI"/>
    <property type="match status" value="1"/>
</dbReference>
<feature type="transmembrane region" description="Helical" evidence="1">
    <location>
        <begin position="206"/>
        <end position="225"/>
    </location>
</feature>
<proteinExistence type="predicted"/>
<evidence type="ECO:0000313" key="4">
    <source>
        <dbReference type="Proteomes" id="UP000768567"/>
    </source>
</evidence>
<accession>A0ABR9R1L7</accession>
<comment type="caution">
    <text evidence="3">The sequence shown here is derived from an EMBL/GenBank/DDBJ whole genome shotgun (WGS) entry which is preliminary data.</text>
</comment>
<dbReference type="RefSeq" id="WP_193500293.1">
    <property type="nucleotide sequence ID" value="NZ_JADCKC010000001.1"/>
</dbReference>
<dbReference type="Pfam" id="PF07853">
    <property type="entry name" value="DUF1648"/>
    <property type="match status" value="1"/>
</dbReference>
<dbReference type="PANTHER" id="PTHR37810:SF5">
    <property type="entry name" value="IMMUNITY PROTEIN SDPI"/>
    <property type="match status" value="1"/>
</dbReference>
<reference evidence="3 4" key="1">
    <citation type="submission" date="2020-10" db="EMBL/GenBank/DDBJ databases">
        <title>ChiBAC.</title>
        <authorList>
            <person name="Zenner C."/>
            <person name="Hitch T.C.A."/>
            <person name="Clavel T."/>
        </authorList>
    </citation>
    <scope>NUCLEOTIDE SEQUENCE [LARGE SCALE GENOMIC DNA]</scope>
    <source>
        <strain evidence="3 4">DSM 109015</strain>
    </source>
</reference>
<evidence type="ECO:0000259" key="2">
    <source>
        <dbReference type="Pfam" id="PF07853"/>
    </source>
</evidence>
<gene>
    <name evidence="3" type="ORF">INF35_04415</name>
</gene>
<feature type="transmembrane region" description="Helical" evidence="1">
    <location>
        <begin position="177"/>
        <end position="200"/>
    </location>
</feature>
<keyword evidence="1" id="KW-0812">Transmembrane</keyword>
<protein>
    <submittedName>
        <fullName evidence="3">SdpI family protein</fullName>
    </submittedName>
</protein>
<dbReference type="InterPro" id="IPR025962">
    <property type="entry name" value="SdpI/YhfL"/>
</dbReference>
<dbReference type="InterPro" id="IPR026272">
    <property type="entry name" value="SdpI"/>
</dbReference>
<evidence type="ECO:0000313" key="3">
    <source>
        <dbReference type="EMBL" id="MBE5037028.1"/>
    </source>
</evidence>
<name>A0ABR9R1L7_9FIRM</name>
<organism evidence="3 4">
    <name type="scientific">Gemmiger gallinarum</name>
    <dbReference type="NCBI Taxonomy" id="2779354"/>
    <lineage>
        <taxon>Bacteria</taxon>
        <taxon>Bacillati</taxon>
        <taxon>Bacillota</taxon>
        <taxon>Clostridia</taxon>
        <taxon>Eubacteriales</taxon>
        <taxon>Gemmiger</taxon>
    </lineage>
</organism>